<feature type="active site" description="Proton acceptor" evidence="6">
    <location>
        <position position="326"/>
    </location>
</feature>
<evidence type="ECO:0000256" key="9">
    <source>
        <dbReference type="PIRSR" id="PIRSR000099-4"/>
    </source>
</evidence>
<dbReference type="EMBL" id="RHHQ01000007">
    <property type="protein sequence ID" value="RNB90425.1"/>
    <property type="molecule type" value="Genomic_DNA"/>
</dbReference>
<dbReference type="Gene3D" id="1.20.5.1300">
    <property type="match status" value="1"/>
</dbReference>
<sequence>MNNETVLQRATYLKRAEQGPESASPELRQTVAEILAAIRNNGQEAVRVYSQKFDSWNPDTFRVDQETIERATREIDPGLRASIDFSRAQVHGFAMHQRGTLRELEVETLPGVILGHKLVPVNAVGCYVPGGRYPLIASAIMTIATAKAAGVPRVIACAPPMKGGGIHPAQLYAMAAAGADEIYCLGGVQALAAMAYGVETIKPVDMVVGAGNAFVAEAKRQLFGHVGIDLLAGPSEVLVIADDSAEPKLVAADLLAQAEHGPTSQVILVTDSTAFAERVIAEVEQWLQSDWPTAQVAAQAWRNRAEVIVGADRESVLRIADEIASEHVEVQTHDDNWFFERLTNYGSLFLGKRSTVAYGDKAIGTNHVLPTDRAARYTGGLFVGKFLKTLTYQRVLAKGTETVAPHVAAICDAEMMEGHAITARMRLERETGE</sequence>
<dbReference type="PRINTS" id="PR00083">
    <property type="entry name" value="HOLDHDRGNASE"/>
</dbReference>
<feature type="active site" description="Proton acceptor" evidence="6">
    <location>
        <position position="327"/>
    </location>
</feature>
<evidence type="ECO:0000256" key="5">
    <source>
        <dbReference type="PIRNR" id="PIRNR000099"/>
    </source>
</evidence>
<feature type="binding site" evidence="8">
    <location>
        <position position="257"/>
    </location>
    <ligand>
        <name>substrate</name>
    </ligand>
</feature>
<feature type="binding site" evidence="8">
    <location>
        <position position="260"/>
    </location>
    <ligand>
        <name>substrate</name>
    </ligand>
</feature>
<dbReference type="GO" id="GO:0000105">
    <property type="term" value="P:L-histidine biosynthetic process"/>
    <property type="evidence" value="ECO:0007669"/>
    <property type="project" value="InterPro"/>
</dbReference>
<keyword evidence="7" id="KW-0520">NAD</keyword>
<organism evidence="11 12">
    <name type="scientific">Brevibacillus fluminis</name>
    <dbReference type="NCBI Taxonomy" id="511487"/>
    <lineage>
        <taxon>Bacteria</taxon>
        <taxon>Bacillati</taxon>
        <taxon>Bacillota</taxon>
        <taxon>Bacilli</taxon>
        <taxon>Bacillales</taxon>
        <taxon>Paenibacillaceae</taxon>
        <taxon>Brevibacillus</taxon>
    </lineage>
</organism>
<feature type="binding site" evidence="9">
    <location>
        <position position="419"/>
    </location>
    <ligand>
        <name>Zn(2+)</name>
        <dbReference type="ChEBI" id="CHEBI:29105"/>
    </ligand>
</feature>
<dbReference type="InterPro" id="IPR016161">
    <property type="entry name" value="Ald_DH/histidinol_DH"/>
</dbReference>
<dbReference type="EC" id="1.1.1.23" evidence="11"/>
<dbReference type="SUPFAM" id="SSF53720">
    <property type="entry name" value="ALDH-like"/>
    <property type="match status" value="1"/>
</dbReference>
<dbReference type="PIRSF" id="PIRSF000099">
    <property type="entry name" value="Histidinol_dh"/>
    <property type="match status" value="1"/>
</dbReference>
<evidence type="ECO:0000256" key="1">
    <source>
        <dbReference type="ARBA" id="ARBA00010178"/>
    </source>
</evidence>
<dbReference type="Proteomes" id="UP000271031">
    <property type="component" value="Unassembled WGS sequence"/>
</dbReference>
<gene>
    <name evidence="11" type="primary">hisD</name>
    <name evidence="11" type="ORF">EDM56_07900</name>
</gene>
<feature type="binding site" evidence="7">
    <location>
        <position position="212"/>
    </location>
    <ligand>
        <name>NAD(+)</name>
        <dbReference type="ChEBI" id="CHEBI:57540"/>
    </ligand>
</feature>
<keyword evidence="4 5" id="KW-0560">Oxidoreductase</keyword>
<feature type="binding site" evidence="9">
    <location>
        <position position="260"/>
    </location>
    <ligand>
        <name>Zn(2+)</name>
        <dbReference type="ChEBI" id="CHEBI:29105"/>
    </ligand>
</feature>
<dbReference type="Gene3D" id="3.40.50.1980">
    <property type="entry name" value="Nitrogenase molybdenum iron protein domain"/>
    <property type="match status" value="2"/>
</dbReference>
<dbReference type="InterPro" id="IPR012131">
    <property type="entry name" value="Hstdl_DH"/>
</dbReference>
<evidence type="ECO:0000256" key="8">
    <source>
        <dbReference type="PIRSR" id="PIRSR000099-3"/>
    </source>
</evidence>
<comment type="cofactor">
    <cofactor evidence="9">
        <name>Zn(2+)</name>
        <dbReference type="ChEBI" id="CHEBI:29105"/>
    </cofactor>
    <text evidence="9">Binds 1 zinc ion per subunit.</text>
</comment>
<dbReference type="PROSITE" id="PS00611">
    <property type="entry name" value="HISOL_DEHYDROGENASE"/>
    <property type="match status" value="1"/>
</dbReference>
<dbReference type="FunFam" id="3.40.50.1980:FF:000001">
    <property type="entry name" value="Histidinol dehydrogenase"/>
    <property type="match status" value="1"/>
</dbReference>
<evidence type="ECO:0000256" key="3">
    <source>
        <dbReference type="ARBA" id="ARBA00022833"/>
    </source>
</evidence>
<keyword evidence="12" id="KW-1185">Reference proteome</keyword>
<dbReference type="RefSeq" id="WP_122917351.1">
    <property type="nucleotide sequence ID" value="NZ_RHHQ01000007.1"/>
</dbReference>
<dbReference type="CDD" id="cd06572">
    <property type="entry name" value="Histidinol_dh"/>
    <property type="match status" value="1"/>
</dbReference>
<evidence type="ECO:0000313" key="11">
    <source>
        <dbReference type="EMBL" id="RNB90425.1"/>
    </source>
</evidence>
<dbReference type="AlphaFoldDB" id="A0A3M8DSK4"/>
<dbReference type="PANTHER" id="PTHR21256:SF14">
    <property type="entry name" value="HISTIDINOL DEHYDROGENASE"/>
    <property type="match status" value="1"/>
</dbReference>
<name>A0A3M8DSK4_9BACL</name>
<feature type="binding site" evidence="7">
    <location>
        <position position="127"/>
    </location>
    <ligand>
        <name>NAD(+)</name>
        <dbReference type="ChEBI" id="CHEBI:57540"/>
    </ligand>
</feature>
<protein>
    <submittedName>
        <fullName evidence="11">Histidinol dehydrogenase</fullName>
        <ecNumber evidence="11">1.1.1.23</ecNumber>
    </submittedName>
</protein>
<feature type="binding site" evidence="8">
    <location>
        <position position="235"/>
    </location>
    <ligand>
        <name>substrate</name>
    </ligand>
</feature>
<accession>A0A3M8DSK4</accession>
<feature type="binding site" evidence="8">
    <location>
        <position position="419"/>
    </location>
    <ligand>
        <name>substrate</name>
    </ligand>
</feature>
<dbReference type="InterPro" id="IPR022695">
    <property type="entry name" value="Histidinol_DH_monofunct"/>
</dbReference>
<dbReference type="InterPro" id="IPR001692">
    <property type="entry name" value="Histidinol_DH_CS"/>
</dbReference>
<proteinExistence type="inferred from homology"/>
<feature type="binding site" evidence="9">
    <location>
        <position position="257"/>
    </location>
    <ligand>
        <name>Zn(2+)</name>
        <dbReference type="ChEBI" id="CHEBI:29105"/>
    </ligand>
</feature>
<comment type="caution">
    <text evidence="11">The sequence shown here is derived from an EMBL/GenBank/DDBJ whole genome shotgun (WGS) entry which is preliminary data.</text>
</comment>
<dbReference type="Pfam" id="PF00815">
    <property type="entry name" value="Histidinol_dh"/>
    <property type="match status" value="1"/>
</dbReference>
<evidence type="ECO:0000313" key="12">
    <source>
        <dbReference type="Proteomes" id="UP000271031"/>
    </source>
</evidence>
<dbReference type="OrthoDB" id="9805269at2"/>
<dbReference type="GO" id="GO:0046872">
    <property type="term" value="F:metal ion binding"/>
    <property type="evidence" value="ECO:0007669"/>
    <property type="project" value="UniProtKB-KW"/>
</dbReference>
<evidence type="ECO:0000256" key="6">
    <source>
        <dbReference type="PIRSR" id="PIRSR000099-1"/>
    </source>
</evidence>
<feature type="binding site" evidence="9">
    <location>
        <position position="360"/>
    </location>
    <ligand>
        <name>Zn(2+)</name>
        <dbReference type="ChEBI" id="CHEBI:29105"/>
    </ligand>
</feature>
<evidence type="ECO:0000256" key="4">
    <source>
        <dbReference type="ARBA" id="ARBA00023002"/>
    </source>
</evidence>
<evidence type="ECO:0000256" key="2">
    <source>
        <dbReference type="ARBA" id="ARBA00022723"/>
    </source>
</evidence>
<keyword evidence="2 9" id="KW-0479">Metal-binding</keyword>
<dbReference type="GO" id="GO:0005829">
    <property type="term" value="C:cytosol"/>
    <property type="evidence" value="ECO:0007669"/>
    <property type="project" value="TreeGrafter"/>
</dbReference>
<dbReference type="GO" id="GO:0004399">
    <property type="term" value="F:histidinol dehydrogenase activity"/>
    <property type="evidence" value="ECO:0007669"/>
    <property type="project" value="UniProtKB-EC"/>
</dbReference>
<dbReference type="GO" id="GO:0051287">
    <property type="term" value="F:NAD binding"/>
    <property type="evidence" value="ECO:0007669"/>
    <property type="project" value="InterPro"/>
</dbReference>
<comment type="similarity">
    <text evidence="1 5 10">Belongs to the histidinol dehydrogenase family.</text>
</comment>
<dbReference type="NCBIfam" id="TIGR00069">
    <property type="entry name" value="hisD"/>
    <property type="match status" value="1"/>
</dbReference>
<evidence type="ECO:0000256" key="10">
    <source>
        <dbReference type="RuleBase" id="RU004175"/>
    </source>
</evidence>
<feature type="binding site" evidence="7">
    <location>
        <position position="189"/>
    </location>
    <ligand>
        <name>NAD(+)</name>
        <dbReference type="ChEBI" id="CHEBI:57540"/>
    </ligand>
</feature>
<feature type="binding site" evidence="8">
    <location>
        <position position="414"/>
    </location>
    <ligand>
        <name>substrate</name>
    </ligand>
</feature>
<keyword evidence="3 9" id="KW-0862">Zinc</keyword>
<reference evidence="11 12" key="1">
    <citation type="submission" date="2018-10" db="EMBL/GenBank/DDBJ databases">
        <title>Phylogenomics of Brevibacillus.</title>
        <authorList>
            <person name="Dunlap C."/>
        </authorList>
    </citation>
    <scope>NUCLEOTIDE SEQUENCE [LARGE SCALE GENOMIC DNA]</scope>
    <source>
        <strain evidence="11 12">JCM 15716</strain>
    </source>
</reference>
<evidence type="ECO:0000256" key="7">
    <source>
        <dbReference type="PIRSR" id="PIRSR000099-2"/>
    </source>
</evidence>
<feature type="binding site" evidence="8">
    <location>
        <position position="360"/>
    </location>
    <ligand>
        <name>substrate</name>
    </ligand>
</feature>
<dbReference type="PANTHER" id="PTHR21256">
    <property type="entry name" value="HISTIDINOL DEHYDROGENASE HDH"/>
    <property type="match status" value="1"/>
</dbReference>
<feature type="binding site" evidence="8">
    <location>
        <position position="327"/>
    </location>
    <ligand>
        <name>substrate</name>
    </ligand>
</feature>